<dbReference type="NCBIfam" id="NF002677">
    <property type="entry name" value="PRK02406.1"/>
    <property type="match status" value="1"/>
</dbReference>
<name>A0ABV7X4D4_9HYPH</name>
<keyword evidence="7" id="KW-0235">DNA replication</keyword>
<protein>
    <recommendedName>
        <fullName evidence="7">DNA polymerase IV</fullName>
        <shortName evidence="7">Pol IV</shortName>
        <ecNumber evidence="7">2.7.7.7</ecNumber>
    </recommendedName>
</protein>
<feature type="domain" description="UmuC" evidence="9">
    <location>
        <begin position="43"/>
        <end position="223"/>
    </location>
</feature>
<dbReference type="EC" id="2.7.7.7" evidence="7"/>
<keyword evidence="7 10" id="KW-0808">Transferase</keyword>
<evidence type="ECO:0000259" key="9">
    <source>
        <dbReference type="PROSITE" id="PS50173"/>
    </source>
</evidence>
<dbReference type="InterPro" id="IPR050116">
    <property type="entry name" value="DNA_polymerase-Y"/>
</dbReference>
<dbReference type="InterPro" id="IPR001126">
    <property type="entry name" value="UmuC"/>
</dbReference>
<evidence type="ECO:0000256" key="2">
    <source>
        <dbReference type="ARBA" id="ARBA00011245"/>
    </source>
</evidence>
<dbReference type="Pfam" id="PF00817">
    <property type="entry name" value="IMS"/>
    <property type="match status" value="1"/>
</dbReference>
<keyword evidence="11" id="KW-1185">Reference proteome</keyword>
<evidence type="ECO:0000256" key="4">
    <source>
        <dbReference type="ARBA" id="ARBA00022932"/>
    </source>
</evidence>
<proteinExistence type="inferred from homology"/>
<keyword evidence="7 10" id="KW-0548">Nucleotidyltransferase</keyword>
<evidence type="ECO:0000256" key="1">
    <source>
        <dbReference type="ARBA" id="ARBA00010945"/>
    </source>
</evidence>
<dbReference type="PANTHER" id="PTHR11076">
    <property type="entry name" value="DNA REPAIR POLYMERASE UMUC / TRANSFERASE FAMILY MEMBER"/>
    <property type="match status" value="1"/>
</dbReference>
<dbReference type="Proteomes" id="UP001595613">
    <property type="component" value="Unassembled WGS sequence"/>
</dbReference>
<organism evidence="10 11">
    <name type="scientific">Devosia honganensis</name>
    <dbReference type="NCBI Taxonomy" id="1610527"/>
    <lineage>
        <taxon>Bacteria</taxon>
        <taxon>Pseudomonadati</taxon>
        <taxon>Pseudomonadota</taxon>
        <taxon>Alphaproteobacteria</taxon>
        <taxon>Hyphomicrobiales</taxon>
        <taxon>Devosiaceae</taxon>
        <taxon>Devosia</taxon>
    </lineage>
</organism>
<sequence>MPSPGWLCRDCLASGAGERTPERCPACGSPRLRGHAELFGLTIAHVDCDAFYASVEKRDDPSLRDKPLIVGGGVRGVVSTCCYIARQSGVRSAMPMFKARQLCPDAVVIKPDMAKYVEVSRRIRAHMEAMTPLVEPISIDEAFLDLTGTERLHRAPPALILARFARAIEREIGVTISVGLSHNKFLAKVASDLDKPRGFAVIGAAETLDFLAPRPISLIFGVGKVFYETLKKDGYHTIGQLQEEDPARLMRLYGESGARLARLARGQDARRVSSEGEMKTISSETTFNRDLARLEDLSTELLKCCERLSERLKAKAVVGDTVTLKLKTAGFKLRTRARHLMMPTQLANVLYETGLSLLSREADGTPFRLIGIGVSGIEAADGTDPADLLEPAVARKAAAERAMDCVRTRFGHGAVIRGKLYASRPDTASAPQSEQEADDLEGRTR</sequence>
<feature type="binding site" evidence="7">
    <location>
        <position position="140"/>
    </location>
    <ligand>
        <name>Mg(2+)</name>
        <dbReference type="ChEBI" id="CHEBI:18420"/>
    </ligand>
</feature>
<dbReference type="InterPro" id="IPR043502">
    <property type="entry name" value="DNA/RNA_pol_sf"/>
</dbReference>
<dbReference type="SUPFAM" id="SSF100879">
    <property type="entry name" value="Lesion bypass DNA polymerase (Y-family), little finger domain"/>
    <property type="match status" value="1"/>
</dbReference>
<dbReference type="HAMAP" id="MF_01113">
    <property type="entry name" value="DNApol_IV"/>
    <property type="match status" value="1"/>
</dbReference>
<keyword evidence="4 7" id="KW-0239">DNA-directed DNA polymerase</keyword>
<dbReference type="PROSITE" id="PS50173">
    <property type="entry name" value="UMUC"/>
    <property type="match status" value="1"/>
</dbReference>
<evidence type="ECO:0000256" key="6">
    <source>
        <dbReference type="ARBA" id="ARBA00049244"/>
    </source>
</evidence>
<reference evidence="11" key="1">
    <citation type="journal article" date="2019" name="Int. J. Syst. Evol. Microbiol.">
        <title>The Global Catalogue of Microorganisms (GCM) 10K type strain sequencing project: providing services to taxonomists for standard genome sequencing and annotation.</title>
        <authorList>
            <consortium name="The Broad Institute Genomics Platform"/>
            <consortium name="The Broad Institute Genome Sequencing Center for Infectious Disease"/>
            <person name="Wu L."/>
            <person name="Ma J."/>
        </authorList>
    </citation>
    <scope>NUCLEOTIDE SEQUENCE [LARGE SCALE GENOMIC DNA]</scope>
    <source>
        <strain evidence="11">KCTC 42281</strain>
    </source>
</reference>
<dbReference type="Gene3D" id="3.30.1490.100">
    <property type="entry name" value="DNA polymerase, Y-family, little finger domain"/>
    <property type="match status" value="1"/>
</dbReference>
<comment type="function">
    <text evidence="5 7">Poorly processive, error-prone DNA polymerase involved in untargeted mutagenesis. Copies undamaged DNA at stalled replication forks, which arise in vivo from mismatched or misaligned primer ends. These misaligned primers can be extended by PolIV. Exhibits no 3'-5' exonuclease (proofreading) activity. May be involved in translesional synthesis, in conjunction with the beta clamp from PolIII.</text>
</comment>
<dbReference type="InterPro" id="IPR022880">
    <property type="entry name" value="DNApol_IV"/>
</dbReference>
<dbReference type="CDD" id="cd03586">
    <property type="entry name" value="PolY_Pol_IV_kappa"/>
    <property type="match status" value="1"/>
</dbReference>
<feature type="binding site" evidence="7">
    <location>
        <position position="47"/>
    </location>
    <ligand>
        <name>Mg(2+)</name>
        <dbReference type="ChEBI" id="CHEBI:18420"/>
    </ligand>
</feature>
<comment type="cofactor">
    <cofactor evidence="7">
        <name>Mg(2+)</name>
        <dbReference type="ChEBI" id="CHEBI:18420"/>
    </cofactor>
    <text evidence="7">Binds 2 magnesium ions per subunit.</text>
</comment>
<keyword evidence="7" id="KW-0479">Metal-binding</keyword>
<dbReference type="Pfam" id="PF11799">
    <property type="entry name" value="IMS_C"/>
    <property type="match status" value="1"/>
</dbReference>
<evidence type="ECO:0000313" key="10">
    <source>
        <dbReference type="EMBL" id="MFC3706004.1"/>
    </source>
</evidence>
<dbReference type="Gene3D" id="3.40.1170.60">
    <property type="match status" value="1"/>
</dbReference>
<gene>
    <name evidence="7" type="primary">dinB</name>
    <name evidence="10" type="ORF">ACFOOL_14725</name>
</gene>
<evidence type="ECO:0000256" key="8">
    <source>
        <dbReference type="SAM" id="MobiDB-lite"/>
    </source>
</evidence>
<dbReference type="Gene3D" id="3.30.70.270">
    <property type="match status" value="1"/>
</dbReference>
<keyword evidence="3 7" id="KW-0515">Mutator protein</keyword>
<keyword evidence="7" id="KW-0227">DNA damage</keyword>
<dbReference type="GO" id="GO:0003887">
    <property type="term" value="F:DNA-directed DNA polymerase activity"/>
    <property type="evidence" value="ECO:0007669"/>
    <property type="project" value="UniProtKB-EC"/>
</dbReference>
<comment type="caution">
    <text evidence="10">The sequence shown here is derived from an EMBL/GenBank/DDBJ whole genome shotgun (WGS) entry which is preliminary data.</text>
</comment>
<dbReference type="InterPro" id="IPR043128">
    <property type="entry name" value="Rev_trsase/Diguanyl_cyclase"/>
</dbReference>
<keyword evidence="7" id="KW-0460">Magnesium</keyword>
<comment type="subunit">
    <text evidence="2 7">Monomer.</text>
</comment>
<comment type="catalytic activity">
    <reaction evidence="6 7">
        <text>DNA(n) + a 2'-deoxyribonucleoside 5'-triphosphate = DNA(n+1) + diphosphate</text>
        <dbReference type="Rhea" id="RHEA:22508"/>
        <dbReference type="Rhea" id="RHEA-COMP:17339"/>
        <dbReference type="Rhea" id="RHEA-COMP:17340"/>
        <dbReference type="ChEBI" id="CHEBI:33019"/>
        <dbReference type="ChEBI" id="CHEBI:61560"/>
        <dbReference type="ChEBI" id="CHEBI:173112"/>
        <dbReference type="EC" id="2.7.7.7"/>
    </reaction>
</comment>
<keyword evidence="7" id="KW-0238">DNA-binding</keyword>
<keyword evidence="7" id="KW-0234">DNA repair</keyword>
<dbReference type="RefSeq" id="WP_380098028.1">
    <property type="nucleotide sequence ID" value="NZ_JBHRYD010000013.1"/>
</dbReference>
<dbReference type="InterPro" id="IPR036775">
    <property type="entry name" value="DNA_pol_Y-fam_lit_finger_sf"/>
</dbReference>
<evidence type="ECO:0000256" key="3">
    <source>
        <dbReference type="ARBA" id="ARBA00022457"/>
    </source>
</evidence>
<dbReference type="EMBL" id="JBHRYD010000013">
    <property type="protein sequence ID" value="MFC3706004.1"/>
    <property type="molecule type" value="Genomic_DNA"/>
</dbReference>
<feature type="active site" evidence="7">
    <location>
        <position position="141"/>
    </location>
</feature>
<accession>A0ABV7X4D4</accession>
<comment type="subcellular location">
    <subcellularLocation>
        <location evidence="7">Cytoplasm</location>
    </subcellularLocation>
</comment>
<comment type="similarity">
    <text evidence="1 7">Belongs to the DNA polymerase type-Y family.</text>
</comment>
<evidence type="ECO:0000313" key="11">
    <source>
        <dbReference type="Proteomes" id="UP001595613"/>
    </source>
</evidence>
<dbReference type="NCBIfam" id="NF002751">
    <property type="entry name" value="PRK02794.1"/>
    <property type="match status" value="1"/>
</dbReference>
<dbReference type="SUPFAM" id="SSF56672">
    <property type="entry name" value="DNA/RNA polymerases"/>
    <property type="match status" value="1"/>
</dbReference>
<dbReference type="InterPro" id="IPR017961">
    <property type="entry name" value="DNA_pol_Y-fam_little_finger"/>
</dbReference>
<keyword evidence="7" id="KW-0963">Cytoplasm</keyword>
<dbReference type="Gene3D" id="1.10.150.20">
    <property type="entry name" value="5' to 3' exonuclease, C-terminal subdomain"/>
    <property type="match status" value="1"/>
</dbReference>
<evidence type="ECO:0000256" key="5">
    <source>
        <dbReference type="ARBA" id="ARBA00025589"/>
    </source>
</evidence>
<feature type="site" description="Substrate discrimination" evidence="7">
    <location>
        <position position="52"/>
    </location>
</feature>
<dbReference type="PANTHER" id="PTHR11076:SF33">
    <property type="entry name" value="DNA POLYMERASE KAPPA"/>
    <property type="match status" value="1"/>
</dbReference>
<evidence type="ECO:0000256" key="7">
    <source>
        <dbReference type="HAMAP-Rule" id="MF_01113"/>
    </source>
</evidence>
<feature type="region of interest" description="Disordered" evidence="8">
    <location>
        <begin position="421"/>
        <end position="445"/>
    </location>
</feature>